<evidence type="ECO:0000256" key="3">
    <source>
        <dbReference type="ARBA" id="ARBA00022679"/>
    </source>
</evidence>
<feature type="domain" description="Methyltransferase type 11" evidence="4">
    <location>
        <begin position="41"/>
        <end position="137"/>
    </location>
</feature>
<evidence type="ECO:0000256" key="2">
    <source>
        <dbReference type="ARBA" id="ARBA00022603"/>
    </source>
</evidence>
<name>A0A4Z1PFV6_9PEZI</name>
<dbReference type="Pfam" id="PF08241">
    <property type="entry name" value="Methyltransf_11"/>
    <property type="match status" value="1"/>
</dbReference>
<dbReference type="EMBL" id="SNSC02000010">
    <property type="protein sequence ID" value="TID20494.1"/>
    <property type="molecule type" value="Genomic_DNA"/>
</dbReference>
<gene>
    <name evidence="5" type="ORF">E6O75_ATG05258</name>
</gene>
<dbReference type="GO" id="GO:0032259">
    <property type="term" value="P:methylation"/>
    <property type="evidence" value="ECO:0007669"/>
    <property type="project" value="UniProtKB-KW"/>
</dbReference>
<sequence>MTTFAKSTFNAVSYHVFRPTYPPSLYQTVLVFHRGPRNLGVDLGTGPGIVPRVLAKDFKHFIGTDPSPKMIQESKDSTPPSEYPNVDYHVASAEFLPFIKDGSVDIVVAAQAAHWFDYPKLFTELKRIIRPGGTLAFWGYKDHVYVGYPEASRMLKEVSYGMDPEKQLGSYWSQPGRSITQNKLRAIKPPEDEWDDITRIEYEPGTKGPKSGEGTLFVNKRMTVAQSMDYMRTWSSFHDWEKNHPDDQKRSEGGSGDLIDWIYDDMKKAEGWTDDNMMLDVEWGSGLLLARKK</sequence>
<dbReference type="PANTHER" id="PTHR44942">
    <property type="entry name" value="METHYLTRANSF_11 DOMAIN-CONTAINING PROTEIN"/>
    <property type="match status" value="1"/>
</dbReference>
<proteinExistence type="inferred from homology"/>
<dbReference type="Proteomes" id="UP000298493">
    <property type="component" value="Unassembled WGS sequence"/>
</dbReference>
<evidence type="ECO:0000259" key="4">
    <source>
        <dbReference type="Pfam" id="PF08241"/>
    </source>
</evidence>
<evidence type="ECO:0000256" key="1">
    <source>
        <dbReference type="ARBA" id="ARBA00008361"/>
    </source>
</evidence>
<dbReference type="Gene3D" id="3.40.50.150">
    <property type="entry name" value="Vaccinia Virus protein VP39"/>
    <property type="match status" value="1"/>
</dbReference>
<dbReference type="CDD" id="cd02440">
    <property type="entry name" value="AdoMet_MTases"/>
    <property type="match status" value="1"/>
</dbReference>
<reference evidence="5 6" key="1">
    <citation type="submission" date="2019-04" db="EMBL/GenBank/DDBJ databases">
        <title>High contiguity whole genome sequence and gene annotation resource for two Venturia nashicola isolates.</title>
        <authorList>
            <person name="Prokchorchik M."/>
            <person name="Won K."/>
            <person name="Lee Y."/>
            <person name="Choi E.D."/>
            <person name="Segonzac C."/>
            <person name="Sohn K.H."/>
        </authorList>
    </citation>
    <scope>NUCLEOTIDE SEQUENCE [LARGE SCALE GENOMIC DNA]</scope>
    <source>
        <strain evidence="5 6">PRI2</strain>
    </source>
</reference>
<dbReference type="AlphaFoldDB" id="A0A4Z1PFV6"/>
<dbReference type="InterPro" id="IPR029063">
    <property type="entry name" value="SAM-dependent_MTases_sf"/>
</dbReference>
<dbReference type="STRING" id="86259.A0A4Z1PFV6"/>
<evidence type="ECO:0000313" key="5">
    <source>
        <dbReference type="EMBL" id="TID20494.1"/>
    </source>
</evidence>
<protein>
    <submittedName>
        <fullName evidence="5">S-adenosyl-L-methionine-dependent methyltransferase</fullName>
    </submittedName>
</protein>
<dbReference type="SUPFAM" id="SSF53335">
    <property type="entry name" value="S-adenosyl-L-methionine-dependent methyltransferases"/>
    <property type="match status" value="1"/>
</dbReference>
<dbReference type="InterPro" id="IPR051052">
    <property type="entry name" value="Diverse_substrate_MTase"/>
</dbReference>
<evidence type="ECO:0000313" key="6">
    <source>
        <dbReference type="Proteomes" id="UP000298493"/>
    </source>
</evidence>
<dbReference type="InterPro" id="IPR013216">
    <property type="entry name" value="Methyltransf_11"/>
</dbReference>
<organism evidence="5 6">
    <name type="scientific">Venturia nashicola</name>
    <dbReference type="NCBI Taxonomy" id="86259"/>
    <lineage>
        <taxon>Eukaryota</taxon>
        <taxon>Fungi</taxon>
        <taxon>Dikarya</taxon>
        <taxon>Ascomycota</taxon>
        <taxon>Pezizomycotina</taxon>
        <taxon>Dothideomycetes</taxon>
        <taxon>Pleosporomycetidae</taxon>
        <taxon>Venturiales</taxon>
        <taxon>Venturiaceae</taxon>
        <taxon>Venturia</taxon>
    </lineage>
</organism>
<dbReference type="PANTHER" id="PTHR44942:SF4">
    <property type="entry name" value="METHYLTRANSFERASE TYPE 11 DOMAIN-CONTAINING PROTEIN"/>
    <property type="match status" value="1"/>
</dbReference>
<keyword evidence="2 5" id="KW-0489">Methyltransferase</keyword>
<comment type="caution">
    <text evidence="5">The sequence shown here is derived from an EMBL/GenBank/DDBJ whole genome shotgun (WGS) entry which is preliminary data.</text>
</comment>
<keyword evidence="3 5" id="KW-0808">Transferase</keyword>
<comment type="similarity">
    <text evidence="1">Belongs to the methyltransferase superfamily.</text>
</comment>
<keyword evidence="6" id="KW-1185">Reference proteome</keyword>
<dbReference type="GO" id="GO:0008757">
    <property type="term" value="F:S-adenosylmethionine-dependent methyltransferase activity"/>
    <property type="evidence" value="ECO:0007669"/>
    <property type="project" value="InterPro"/>
</dbReference>
<accession>A0A4Z1PFV6</accession>
<dbReference type="OrthoDB" id="10027013at2759"/>